<protein>
    <submittedName>
        <fullName evidence="2">Uncharacterized protein</fullName>
    </submittedName>
</protein>
<sequence>LNSKNHSPTVGNVLSSANNKVSAVLVPQTQTARSD</sequence>
<keyword evidence="3" id="KW-1185">Reference proteome</keyword>
<evidence type="ECO:0000313" key="3">
    <source>
        <dbReference type="Proteomes" id="UP000265520"/>
    </source>
</evidence>
<name>A0A392R4W1_9FABA</name>
<reference evidence="2 3" key="1">
    <citation type="journal article" date="2018" name="Front. Plant Sci.">
        <title>Red Clover (Trifolium pratense) and Zigzag Clover (T. medium) - A Picture of Genomic Similarities and Differences.</title>
        <authorList>
            <person name="Dluhosova J."/>
            <person name="Istvanek J."/>
            <person name="Nedelnik J."/>
            <person name="Repkova J."/>
        </authorList>
    </citation>
    <scope>NUCLEOTIDE SEQUENCE [LARGE SCALE GENOMIC DNA]</scope>
    <source>
        <strain evidence="3">cv. 10/8</strain>
        <tissue evidence="2">Leaf</tissue>
    </source>
</reference>
<evidence type="ECO:0000256" key="1">
    <source>
        <dbReference type="SAM" id="MobiDB-lite"/>
    </source>
</evidence>
<feature type="region of interest" description="Disordered" evidence="1">
    <location>
        <begin position="1"/>
        <end position="20"/>
    </location>
</feature>
<evidence type="ECO:0000313" key="2">
    <source>
        <dbReference type="EMBL" id="MCI30585.1"/>
    </source>
</evidence>
<feature type="non-terminal residue" evidence="2">
    <location>
        <position position="35"/>
    </location>
</feature>
<feature type="non-terminal residue" evidence="2">
    <location>
        <position position="1"/>
    </location>
</feature>
<proteinExistence type="predicted"/>
<accession>A0A392R4W1</accession>
<dbReference type="EMBL" id="LXQA010180771">
    <property type="protein sequence ID" value="MCI30585.1"/>
    <property type="molecule type" value="Genomic_DNA"/>
</dbReference>
<dbReference type="AlphaFoldDB" id="A0A392R4W1"/>
<organism evidence="2 3">
    <name type="scientific">Trifolium medium</name>
    <dbReference type="NCBI Taxonomy" id="97028"/>
    <lineage>
        <taxon>Eukaryota</taxon>
        <taxon>Viridiplantae</taxon>
        <taxon>Streptophyta</taxon>
        <taxon>Embryophyta</taxon>
        <taxon>Tracheophyta</taxon>
        <taxon>Spermatophyta</taxon>
        <taxon>Magnoliopsida</taxon>
        <taxon>eudicotyledons</taxon>
        <taxon>Gunneridae</taxon>
        <taxon>Pentapetalae</taxon>
        <taxon>rosids</taxon>
        <taxon>fabids</taxon>
        <taxon>Fabales</taxon>
        <taxon>Fabaceae</taxon>
        <taxon>Papilionoideae</taxon>
        <taxon>50 kb inversion clade</taxon>
        <taxon>NPAAA clade</taxon>
        <taxon>Hologalegina</taxon>
        <taxon>IRL clade</taxon>
        <taxon>Trifolieae</taxon>
        <taxon>Trifolium</taxon>
    </lineage>
</organism>
<comment type="caution">
    <text evidence="2">The sequence shown here is derived from an EMBL/GenBank/DDBJ whole genome shotgun (WGS) entry which is preliminary data.</text>
</comment>
<dbReference type="Proteomes" id="UP000265520">
    <property type="component" value="Unassembled WGS sequence"/>
</dbReference>